<dbReference type="PANTHER" id="PTHR43798">
    <property type="entry name" value="MONOACYLGLYCEROL LIPASE"/>
    <property type="match status" value="1"/>
</dbReference>
<dbReference type="InterPro" id="IPR029058">
    <property type="entry name" value="AB_hydrolase_fold"/>
</dbReference>
<dbReference type="Proteomes" id="UP000319148">
    <property type="component" value="Unassembled WGS sequence"/>
</dbReference>
<sequence>MKLMASPESRFLTCQERNIHFMEWGDSSRDTVVIWHGVTGTCEDHRELAARLSDTYHVICPDSLCCGLSDWAKEDRDTSLGFYADVAEDLFRQLGKSSLRWIGSSKGGGLGIVLAARDNGLEISHLVLNDVGVGLDENFRKALAKGLSSPPVFDRFQEFAGKVRNFLSKMGLELTEQKWHDLIRSYARRTDDGRFTYHYDPRLAVQFAEHPEDFDLWNYYDQVAAKTILIRGAHSIVPDEEARMMAERGPKCSLLDRTGGHVSLMDKLVEQDVILEFLKN</sequence>
<evidence type="ECO:0000313" key="2">
    <source>
        <dbReference type="EMBL" id="TPD60666.1"/>
    </source>
</evidence>
<comment type="caution">
    <text evidence="2">The sequence shown here is derived from an EMBL/GenBank/DDBJ whole genome shotgun (WGS) entry which is preliminary data.</text>
</comment>
<organism evidence="2 3">
    <name type="scientific">Emcibacter nanhaiensis</name>
    <dbReference type="NCBI Taxonomy" id="1505037"/>
    <lineage>
        <taxon>Bacteria</taxon>
        <taxon>Pseudomonadati</taxon>
        <taxon>Pseudomonadota</taxon>
        <taxon>Alphaproteobacteria</taxon>
        <taxon>Emcibacterales</taxon>
        <taxon>Emcibacteraceae</taxon>
        <taxon>Emcibacter</taxon>
    </lineage>
</organism>
<keyword evidence="3" id="KW-1185">Reference proteome</keyword>
<dbReference type="InterPro" id="IPR000073">
    <property type="entry name" value="AB_hydrolase_1"/>
</dbReference>
<gene>
    <name evidence="2" type="ORF">FIV46_08035</name>
</gene>
<proteinExistence type="predicted"/>
<keyword evidence="2" id="KW-0378">Hydrolase</keyword>
<dbReference type="InterPro" id="IPR050266">
    <property type="entry name" value="AB_hydrolase_sf"/>
</dbReference>
<dbReference type="PANTHER" id="PTHR43798:SF33">
    <property type="entry name" value="HYDROLASE, PUTATIVE (AFU_ORTHOLOGUE AFUA_2G14860)-RELATED"/>
    <property type="match status" value="1"/>
</dbReference>
<dbReference type="GO" id="GO:0016787">
    <property type="term" value="F:hydrolase activity"/>
    <property type="evidence" value="ECO:0007669"/>
    <property type="project" value="UniProtKB-KW"/>
</dbReference>
<dbReference type="GO" id="GO:0016020">
    <property type="term" value="C:membrane"/>
    <property type="evidence" value="ECO:0007669"/>
    <property type="project" value="TreeGrafter"/>
</dbReference>
<dbReference type="OrthoDB" id="9791366at2"/>
<feature type="domain" description="AB hydrolase-1" evidence="1">
    <location>
        <begin position="31"/>
        <end position="144"/>
    </location>
</feature>
<accession>A0A501PLM3</accession>
<reference evidence="3" key="1">
    <citation type="submission" date="2019-06" db="EMBL/GenBank/DDBJ databases">
        <title>The complete genome of Emcibacter congregatus ZYLT.</title>
        <authorList>
            <person name="Zhao Z."/>
        </authorList>
    </citation>
    <scope>NUCLEOTIDE SEQUENCE [LARGE SCALE GENOMIC DNA]</scope>
    <source>
        <strain evidence="3">MCCC 1A06723</strain>
    </source>
</reference>
<evidence type="ECO:0000259" key="1">
    <source>
        <dbReference type="Pfam" id="PF00561"/>
    </source>
</evidence>
<dbReference type="AlphaFoldDB" id="A0A501PLM3"/>
<dbReference type="Pfam" id="PF00561">
    <property type="entry name" value="Abhydrolase_1"/>
    <property type="match status" value="1"/>
</dbReference>
<evidence type="ECO:0000313" key="3">
    <source>
        <dbReference type="Proteomes" id="UP000319148"/>
    </source>
</evidence>
<dbReference type="Gene3D" id="3.40.50.1820">
    <property type="entry name" value="alpha/beta hydrolase"/>
    <property type="match status" value="1"/>
</dbReference>
<name>A0A501PLM3_9PROT</name>
<dbReference type="SUPFAM" id="SSF53474">
    <property type="entry name" value="alpha/beta-Hydrolases"/>
    <property type="match status" value="1"/>
</dbReference>
<protein>
    <submittedName>
        <fullName evidence="2">Alpha/beta hydrolase</fullName>
    </submittedName>
</protein>
<dbReference type="EMBL" id="VFIY01000006">
    <property type="protein sequence ID" value="TPD60666.1"/>
    <property type="molecule type" value="Genomic_DNA"/>
</dbReference>